<organism evidence="1 2">
    <name type="scientific">Pyrenophora teres f. teres</name>
    <dbReference type="NCBI Taxonomy" id="97479"/>
    <lineage>
        <taxon>Eukaryota</taxon>
        <taxon>Fungi</taxon>
        <taxon>Dikarya</taxon>
        <taxon>Ascomycota</taxon>
        <taxon>Pezizomycotina</taxon>
        <taxon>Dothideomycetes</taxon>
        <taxon>Pleosporomycetidae</taxon>
        <taxon>Pleosporales</taxon>
        <taxon>Pleosporineae</taxon>
        <taxon>Pleosporaceae</taxon>
        <taxon>Pyrenophora</taxon>
    </lineage>
</organism>
<dbReference type="AlphaFoldDB" id="A0A6S6W0N6"/>
<name>A0A6S6W0N6_9PLEO</name>
<evidence type="ECO:0000313" key="1">
    <source>
        <dbReference type="EMBL" id="CAE7028335.1"/>
    </source>
</evidence>
<proteinExistence type="predicted"/>
<evidence type="ECO:0000313" key="2">
    <source>
        <dbReference type="Proteomes" id="UP000472372"/>
    </source>
</evidence>
<dbReference type="Proteomes" id="UP000472372">
    <property type="component" value="Chromosome 3"/>
</dbReference>
<dbReference type="EMBL" id="HG992979">
    <property type="protein sequence ID" value="CAE7028335.1"/>
    <property type="molecule type" value="Genomic_DNA"/>
</dbReference>
<gene>
    <name evidence="1" type="ORF">PTTW11_04407</name>
</gene>
<reference evidence="1" key="1">
    <citation type="submission" date="2021-02" db="EMBL/GenBank/DDBJ databases">
        <authorList>
            <person name="Syme A R."/>
            <person name="Syme A R."/>
            <person name="Moolhuijzen P."/>
        </authorList>
    </citation>
    <scope>NUCLEOTIDE SEQUENCE</scope>
    <source>
        <strain evidence="1">W1-1</strain>
    </source>
</reference>
<protein>
    <submittedName>
        <fullName evidence="1">Uncharacterized protein</fullName>
    </submittedName>
</protein>
<accession>A0A6S6W0N6</accession>
<sequence>MRNFLPLTLILLIPAARAWDACHCTGENTDFNRQITSYCCETGNGVSFPNYPSDVKGSWDGNFCKFSGTILSITQNDAMNGFAQCCKNSGHKPIWGGKCCTRKPFGKCT</sequence>